<dbReference type="Proteomes" id="UP000321892">
    <property type="component" value="Chromosome"/>
</dbReference>
<proteinExistence type="predicted"/>
<sequence>MKNIFKILILILVGLSVASCELFSPSRWDRINREDQERGRECYRTSSGYFYCEDTK</sequence>
<dbReference type="PROSITE" id="PS51257">
    <property type="entry name" value="PROKAR_LIPOPROTEIN"/>
    <property type="match status" value="1"/>
</dbReference>
<accession>A0A510JLA7</accession>
<protein>
    <recommendedName>
        <fullName evidence="3">Lipoprotein</fullName>
    </recommendedName>
</protein>
<organism evidence="1 2">
    <name type="scientific">Leptotrichia hofstadii</name>
    <dbReference type="NCBI Taxonomy" id="157688"/>
    <lineage>
        <taxon>Bacteria</taxon>
        <taxon>Fusobacteriati</taxon>
        <taxon>Fusobacteriota</taxon>
        <taxon>Fusobacteriia</taxon>
        <taxon>Fusobacteriales</taxon>
        <taxon>Leptotrichiaceae</taxon>
        <taxon>Leptotrichia</taxon>
    </lineage>
</organism>
<dbReference type="EMBL" id="AP019823">
    <property type="protein sequence ID" value="BBM39171.1"/>
    <property type="molecule type" value="Genomic_DNA"/>
</dbReference>
<evidence type="ECO:0008006" key="3">
    <source>
        <dbReference type="Google" id="ProtNLM"/>
    </source>
</evidence>
<dbReference type="AlphaFoldDB" id="A0A510JLA7"/>
<gene>
    <name evidence="1" type="ORF">JCM16775_1882</name>
</gene>
<evidence type="ECO:0000313" key="2">
    <source>
        <dbReference type="Proteomes" id="UP000321892"/>
    </source>
</evidence>
<dbReference type="KEGG" id="lhf:JCM16775_1882"/>
<name>A0A510JLA7_9FUSO</name>
<keyword evidence="2" id="KW-1185">Reference proteome</keyword>
<evidence type="ECO:0000313" key="1">
    <source>
        <dbReference type="EMBL" id="BBM39171.1"/>
    </source>
</evidence>
<reference evidence="1 2" key="1">
    <citation type="submission" date="2019-07" db="EMBL/GenBank/DDBJ databases">
        <title>Complete Genome Sequence of Leptotrichia hofstadii Strain JCM16775.</title>
        <authorList>
            <person name="Watanabe S."/>
            <person name="Cui L."/>
        </authorList>
    </citation>
    <scope>NUCLEOTIDE SEQUENCE [LARGE SCALE GENOMIC DNA]</scope>
    <source>
        <strain evidence="1 2">JCM16775</strain>
    </source>
</reference>
<dbReference type="RefSeq" id="WP_154669761.1">
    <property type="nucleotide sequence ID" value="NZ_AP019823.1"/>
</dbReference>